<evidence type="ECO:0000313" key="3">
    <source>
        <dbReference type="Proteomes" id="UP001165121"/>
    </source>
</evidence>
<organism evidence="2 3">
    <name type="scientific">Phytophthora fragariaefolia</name>
    <dbReference type="NCBI Taxonomy" id="1490495"/>
    <lineage>
        <taxon>Eukaryota</taxon>
        <taxon>Sar</taxon>
        <taxon>Stramenopiles</taxon>
        <taxon>Oomycota</taxon>
        <taxon>Peronosporomycetes</taxon>
        <taxon>Peronosporales</taxon>
        <taxon>Peronosporaceae</taxon>
        <taxon>Phytophthora</taxon>
    </lineage>
</organism>
<proteinExistence type="predicted"/>
<sequence length="642" mass="71905">MADSEASEDDACWSESDSDDEQMTAGGWKRINCNRVHVHVDDVDELLLEKEREEVECVVGRLLLRMFGTTQHRAADVSISRVILMWLDSAIISKLQQFVNVNLDEAASVTIDELIQFLEVELWLSFYHVTPGFVFDKENRSQYPPAERCMPFERYRTILIVLGKTSSPELEKTSQWIAPISTNRYTTHVTELVRRICADVGFVSGTTIASLDDDLIRLHSASVDNIGLAHVRNPKKGRYGPVQHGVVSLVTGLFLGGHVAARGESAVDIVRILQRPLCGASTESHIRLPGIVHALDRCYQSIAVNQQITKVGGSIIGTQKRTGRFPFTFGNIPSQYQQLISEKGERAAYRASKRLPIHTGTLPVHAHALAYRTGVRKVALGYTTMETADPGYWTYATSPSSRHRDRPNDGLFSSFEAGVQELTMSQRTPDWFVLRTFRITASVAAKRFSIIARCGGNSTTDDTMIDPASDPDVNIIILLLSLQRRRQVSLETQKILNDGERPVERSHTKEALMKKTCEELKCMCREAFSPVTGRKSDLVNRLLGVTTVVAPEQNTSAENTRYLIDEELLSAWFMAPFSTQDTKIGTANEENIADHITAYLDKTSEHHIEKLKSYRLLCRYASPTCSYALKITYVLQIGEAYQ</sequence>
<dbReference type="EMBL" id="BSXT01000266">
    <property type="protein sequence ID" value="GMF22905.1"/>
    <property type="molecule type" value="Genomic_DNA"/>
</dbReference>
<protein>
    <submittedName>
        <fullName evidence="2">Unnamed protein product</fullName>
    </submittedName>
</protein>
<accession>A0A9W6WZI4</accession>
<evidence type="ECO:0000313" key="2">
    <source>
        <dbReference type="EMBL" id="GMF22905.1"/>
    </source>
</evidence>
<comment type="caution">
    <text evidence="2">The sequence shown here is derived from an EMBL/GenBank/DDBJ whole genome shotgun (WGS) entry which is preliminary data.</text>
</comment>
<evidence type="ECO:0000256" key="1">
    <source>
        <dbReference type="SAM" id="MobiDB-lite"/>
    </source>
</evidence>
<name>A0A9W6WZI4_9STRA</name>
<reference evidence="2" key="1">
    <citation type="submission" date="2023-04" db="EMBL/GenBank/DDBJ databases">
        <title>Phytophthora fragariaefolia NBRC 109709.</title>
        <authorList>
            <person name="Ichikawa N."/>
            <person name="Sato H."/>
            <person name="Tonouchi N."/>
        </authorList>
    </citation>
    <scope>NUCLEOTIDE SEQUENCE</scope>
    <source>
        <strain evidence="2">NBRC 109709</strain>
    </source>
</reference>
<dbReference type="OrthoDB" id="129165at2759"/>
<dbReference type="InterPro" id="IPR036361">
    <property type="entry name" value="SAP_dom_sf"/>
</dbReference>
<dbReference type="Proteomes" id="UP001165121">
    <property type="component" value="Unassembled WGS sequence"/>
</dbReference>
<dbReference type="Gene3D" id="1.10.720.30">
    <property type="entry name" value="SAP domain"/>
    <property type="match status" value="1"/>
</dbReference>
<dbReference type="AlphaFoldDB" id="A0A9W6WZI4"/>
<keyword evidence="3" id="KW-1185">Reference proteome</keyword>
<feature type="region of interest" description="Disordered" evidence="1">
    <location>
        <begin position="1"/>
        <end position="20"/>
    </location>
</feature>
<gene>
    <name evidence="2" type="ORF">Pfra01_000348700</name>
</gene>